<dbReference type="Pfam" id="PF02120">
    <property type="entry name" value="Flg_hook"/>
    <property type="match status" value="1"/>
</dbReference>
<dbReference type="Proteomes" id="UP000280861">
    <property type="component" value="Unassembled WGS sequence"/>
</dbReference>
<feature type="region of interest" description="Disordered" evidence="1">
    <location>
        <begin position="1"/>
        <end position="32"/>
    </location>
</feature>
<dbReference type="AlphaFoldDB" id="A0A3P5WPN6"/>
<reference evidence="4 5" key="1">
    <citation type="submission" date="2018-11" db="EMBL/GenBank/DDBJ databases">
        <authorList>
            <person name="Criscuolo A."/>
        </authorList>
    </citation>
    <scope>NUCLEOTIDE SEQUENCE [LARGE SCALE GENOMIC DNA]</scope>
    <source>
        <strain evidence="4">AT11b</strain>
    </source>
</reference>
<feature type="compositionally biased region" description="Gly residues" evidence="1">
    <location>
        <begin position="353"/>
        <end position="364"/>
    </location>
</feature>
<dbReference type="RefSeq" id="WP_124091168.1">
    <property type="nucleotide sequence ID" value="NZ_CBCRYA010000003.1"/>
</dbReference>
<feature type="chain" id="PRO_5018314620" evidence="2">
    <location>
        <begin position="20"/>
        <end position="428"/>
    </location>
</feature>
<feature type="compositionally biased region" description="Basic and acidic residues" evidence="1">
    <location>
        <begin position="384"/>
        <end position="393"/>
    </location>
</feature>
<dbReference type="Gene3D" id="3.30.750.140">
    <property type="match status" value="1"/>
</dbReference>
<keyword evidence="4" id="KW-0282">Flagellum</keyword>
<name>A0A3P5WPN6_9MICC</name>
<dbReference type="OrthoDB" id="5149615at2"/>
<sequence>MSTVAAVLGGKALPGMQSAAPGTSAKNATADDGGASAGAFAGVFAAASVSAFSLTGEAAGRPEPSPDEALEPMVTEETADQSSLAVPYFPGPSLAVPAPAANPSVVTSPATAPLDSALQDAAPPVAVPPVAVPPVAVPQDDAPAAATDAVPAEPSIAAEKPLPAEKSQGAPAATPLPAAVPATLPPGGMTASVAAASVAVTQVGADANVPAMQPTSVSQAASPPPSQGLAHQLQRPLFTLAASSAGNHTMTLRVSPESLGSITVQAQIGPAGVRIELFAGEGARTALANILPELRQGLVTAGVAASLIVADGELPLAALAGQNLQLAQNSTQNQQAAQPGQPGAAFSQAPGQQGSGHSGFGQPGPGQQPFGQQGFGQQSGHGFSDQRHAHRTEAAAFDGDARSPPNGGLTGPAEVSAVGRHQPLDVLA</sequence>
<organism evidence="4 5">
    <name type="scientific">Arthrobacter ulcerisalmonis</name>
    <dbReference type="NCBI Taxonomy" id="2483813"/>
    <lineage>
        <taxon>Bacteria</taxon>
        <taxon>Bacillati</taxon>
        <taxon>Actinomycetota</taxon>
        <taxon>Actinomycetes</taxon>
        <taxon>Micrococcales</taxon>
        <taxon>Micrococcaceae</taxon>
        <taxon>Arthrobacter</taxon>
    </lineage>
</organism>
<keyword evidence="5" id="KW-1185">Reference proteome</keyword>
<evidence type="ECO:0000256" key="2">
    <source>
        <dbReference type="SAM" id="SignalP"/>
    </source>
</evidence>
<dbReference type="EMBL" id="UXAU01000019">
    <property type="protein sequence ID" value="VDC23728.1"/>
    <property type="molecule type" value="Genomic_DNA"/>
</dbReference>
<gene>
    <name evidence="4" type="ORF">PSET11_01194</name>
</gene>
<dbReference type="InterPro" id="IPR021136">
    <property type="entry name" value="Flagellar_hook_control-like_C"/>
</dbReference>
<evidence type="ECO:0000313" key="4">
    <source>
        <dbReference type="EMBL" id="VDC23728.1"/>
    </source>
</evidence>
<keyword evidence="2" id="KW-0732">Signal</keyword>
<proteinExistence type="predicted"/>
<keyword evidence="4" id="KW-0969">Cilium</keyword>
<feature type="region of interest" description="Disordered" evidence="1">
    <location>
        <begin position="330"/>
        <end position="428"/>
    </location>
</feature>
<evidence type="ECO:0000256" key="1">
    <source>
        <dbReference type="SAM" id="MobiDB-lite"/>
    </source>
</evidence>
<feature type="domain" description="Flagellar hook-length control protein-like C-terminal" evidence="3">
    <location>
        <begin position="242"/>
        <end position="305"/>
    </location>
</feature>
<evidence type="ECO:0000313" key="5">
    <source>
        <dbReference type="Proteomes" id="UP000280861"/>
    </source>
</evidence>
<accession>A0A3P5WPN6</accession>
<dbReference type="InterPro" id="IPR038610">
    <property type="entry name" value="FliK-like_C_sf"/>
</dbReference>
<feature type="compositionally biased region" description="Low complexity" evidence="1">
    <location>
        <begin position="330"/>
        <end position="352"/>
    </location>
</feature>
<protein>
    <submittedName>
        <fullName evidence="4">Flagellar hook-length control protein FliK</fullName>
    </submittedName>
</protein>
<evidence type="ECO:0000259" key="3">
    <source>
        <dbReference type="Pfam" id="PF02120"/>
    </source>
</evidence>
<feature type="region of interest" description="Disordered" evidence="1">
    <location>
        <begin position="56"/>
        <end position="86"/>
    </location>
</feature>
<feature type="signal peptide" evidence="2">
    <location>
        <begin position="1"/>
        <end position="19"/>
    </location>
</feature>
<keyword evidence="4" id="KW-0966">Cell projection</keyword>